<sequence>MIDLFIIYVKQQLVIYCFPGGAEGRDFSVLYCTIIVLNGRKMIILSALMRCFMAREQGDKAEVIRLVRLILLTRYYYVIVFNGF</sequence>
<organism evidence="1 2">
    <name type="scientific">Kosakonia oryzae</name>
    <dbReference type="NCBI Taxonomy" id="497725"/>
    <lineage>
        <taxon>Bacteria</taxon>
        <taxon>Pseudomonadati</taxon>
        <taxon>Pseudomonadota</taxon>
        <taxon>Gammaproteobacteria</taxon>
        <taxon>Enterobacterales</taxon>
        <taxon>Enterobacteriaceae</taxon>
        <taxon>Kosakonia</taxon>
    </lineage>
</organism>
<proteinExistence type="predicted"/>
<name>A0ABM6BT23_9ENTR</name>
<gene>
    <name evidence="1" type="ORF">AWR26_03295</name>
</gene>
<protein>
    <submittedName>
        <fullName evidence="1">Uncharacterized protein</fullName>
    </submittedName>
</protein>
<keyword evidence="2" id="KW-1185">Reference proteome</keyword>
<dbReference type="EMBL" id="CP014007">
    <property type="protein sequence ID" value="ANI81218.2"/>
    <property type="molecule type" value="Genomic_DNA"/>
</dbReference>
<reference evidence="1 2" key="1">
    <citation type="submission" date="2021-03" db="EMBL/GenBank/DDBJ databases">
        <authorList>
            <person name="Li Y."/>
            <person name="Li S."/>
            <person name="Chen M."/>
            <person name="Peng G."/>
            <person name="Tan Z."/>
            <person name="An Q."/>
        </authorList>
    </citation>
    <scope>NUCLEOTIDE SEQUENCE [LARGE SCALE GENOMIC DNA]</scope>
    <source>
        <strain evidence="1 2">Ola 51</strain>
    </source>
</reference>
<dbReference type="Proteomes" id="UP000078227">
    <property type="component" value="Chromosome"/>
</dbReference>
<dbReference type="RefSeq" id="WP_139227932.1">
    <property type="nucleotide sequence ID" value="NZ_CP014007.2"/>
</dbReference>
<accession>A0ABM6BT23</accession>
<evidence type="ECO:0000313" key="2">
    <source>
        <dbReference type="Proteomes" id="UP000078227"/>
    </source>
</evidence>
<evidence type="ECO:0000313" key="1">
    <source>
        <dbReference type="EMBL" id="ANI81218.2"/>
    </source>
</evidence>